<dbReference type="Gene3D" id="1.10.443.10">
    <property type="entry name" value="Intergrase catalytic core"/>
    <property type="match status" value="1"/>
</dbReference>
<dbReference type="GO" id="GO:0015074">
    <property type="term" value="P:DNA integration"/>
    <property type="evidence" value="ECO:0007669"/>
    <property type="project" value="InterPro"/>
</dbReference>
<dbReference type="SUPFAM" id="SSF56349">
    <property type="entry name" value="DNA breaking-rejoining enzymes"/>
    <property type="match status" value="1"/>
</dbReference>
<evidence type="ECO:0000313" key="3">
    <source>
        <dbReference type="Proteomes" id="UP000054558"/>
    </source>
</evidence>
<dbReference type="InterPro" id="IPR011010">
    <property type="entry name" value="DNA_brk_join_enz"/>
</dbReference>
<evidence type="ECO:0000313" key="2">
    <source>
        <dbReference type="EMBL" id="GAQ93491.1"/>
    </source>
</evidence>
<dbReference type="AlphaFoldDB" id="A0A1Y1IVR1"/>
<protein>
    <submittedName>
        <fullName evidence="2">Putative DNA breaking-rejoining enzymes</fullName>
    </submittedName>
</protein>
<keyword evidence="3" id="KW-1185">Reference proteome</keyword>
<dbReference type="EMBL" id="DF238524">
    <property type="protein sequence ID" value="GAQ93491.1"/>
    <property type="molecule type" value="Genomic_DNA"/>
</dbReference>
<organism evidence="2 3">
    <name type="scientific">Klebsormidium nitens</name>
    <name type="common">Green alga</name>
    <name type="synonym">Ulothrix nitens</name>
    <dbReference type="NCBI Taxonomy" id="105231"/>
    <lineage>
        <taxon>Eukaryota</taxon>
        <taxon>Viridiplantae</taxon>
        <taxon>Streptophyta</taxon>
        <taxon>Klebsormidiophyceae</taxon>
        <taxon>Klebsormidiales</taxon>
        <taxon>Klebsormidiaceae</taxon>
        <taxon>Klebsormidium</taxon>
    </lineage>
</organism>
<evidence type="ECO:0000256" key="1">
    <source>
        <dbReference type="ARBA" id="ARBA00023172"/>
    </source>
</evidence>
<reference evidence="2 3" key="1">
    <citation type="journal article" date="2014" name="Nat. Commun.">
        <title>Klebsormidium flaccidum genome reveals primary factors for plant terrestrial adaptation.</title>
        <authorList>
            <person name="Hori K."/>
            <person name="Maruyama F."/>
            <person name="Fujisawa T."/>
            <person name="Togashi T."/>
            <person name="Yamamoto N."/>
            <person name="Seo M."/>
            <person name="Sato S."/>
            <person name="Yamada T."/>
            <person name="Mori H."/>
            <person name="Tajima N."/>
            <person name="Moriyama T."/>
            <person name="Ikeuchi M."/>
            <person name="Watanabe M."/>
            <person name="Wada H."/>
            <person name="Kobayashi K."/>
            <person name="Saito M."/>
            <person name="Masuda T."/>
            <person name="Sasaki-Sekimoto Y."/>
            <person name="Mashiguchi K."/>
            <person name="Awai K."/>
            <person name="Shimojima M."/>
            <person name="Masuda S."/>
            <person name="Iwai M."/>
            <person name="Nobusawa T."/>
            <person name="Narise T."/>
            <person name="Kondo S."/>
            <person name="Saito H."/>
            <person name="Sato R."/>
            <person name="Murakawa M."/>
            <person name="Ihara Y."/>
            <person name="Oshima-Yamada Y."/>
            <person name="Ohtaka K."/>
            <person name="Satoh M."/>
            <person name="Sonobe K."/>
            <person name="Ishii M."/>
            <person name="Ohtani R."/>
            <person name="Kanamori-Sato M."/>
            <person name="Honoki R."/>
            <person name="Miyazaki D."/>
            <person name="Mochizuki H."/>
            <person name="Umetsu J."/>
            <person name="Higashi K."/>
            <person name="Shibata D."/>
            <person name="Kamiya Y."/>
            <person name="Sato N."/>
            <person name="Nakamura Y."/>
            <person name="Tabata S."/>
            <person name="Ida S."/>
            <person name="Kurokawa K."/>
            <person name="Ohta H."/>
        </authorList>
    </citation>
    <scope>NUCLEOTIDE SEQUENCE [LARGE SCALE GENOMIC DNA]</scope>
    <source>
        <strain evidence="2 3">NIES-2285</strain>
    </source>
</reference>
<proteinExistence type="predicted"/>
<accession>A0A1Y1IVR1</accession>
<dbReference type="Proteomes" id="UP000054558">
    <property type="component" value="Unassembled WGS sequence"/>
</dbReference>
<sequence>MDARGVSVGEKRTREVREVQAARQRYEQALQEGGVISRKSVSEGFEDSRQKTFQEFVEFLGSVGCENVREASGADVIAFVQGWWLVSHRGNFRTQAPGSSEKVASVSAVKGVITQIAKSYSMLGVCDDQNPAKTEAVRSYREGYRVMLREQGVREKRAKIMPEEKVTALVEYLNGEVRWAQGTVKCCAAMDRAIVLYLWETWARWSKTVREEPSAEIRVSGSGGENTFLWAAGLLHHEMEVCGHAAGSEFLFRPLNKQRNGFGTTALSAGAMNRRVQRHLQRAGLFEGETLHSFRRSAVQHAAELENYNVARLMELGRWKSRAAFRVYVEEIAGEFARGSL</sequence>
<dbReference type="InterPro" id="IPR013762">
    <property type="entry name" value="Integrase-like_cat_sf"/>
</dbReference>
<dbReference type="GO" id="GO:0006310">
    <property type="term" value="P:DNA recombination"/>
    <property type="evidence" value="ECO:0007669"/>
    <property type="project" value="UniProtKB-KW"/>
</dbReference>
<keyword evidence="1" id="KW-0233">DNA recombination</keyword>
<gene>
    <name evidence="2" type="ORF">KFL_015750020</name>
</gene>
<dbReference type="OrthoDB" id="546682at2759"/>
<dbReference type="GO" id="GO:0003677">
    <property type="term" value="F:DNA binding"/>
    <property type="evidence" value="ECO:0007669"/>
    <property type="project" value="InterPro"/>
</dbReference>
<name>A0A1Y1IVR1_KLENI</name>